<protein>
    <recommendedName>
        <fullName evidence="3">Integrase</fullName>
    </recommendedName>
</protein>
<proteinExistence type="predicted"/>
<keyword evidence="2" id="KW-1185">Reference proteome</keyword>
<organism evidence="1 2">
    <name type="scientific">Corynebacterium xerosis</name>
    <dbReference type="NCBI Taxonomy" id="1725"/>
    <lineage>
        <taxon>Bacteria</taxon>
        <taxon>Bacillati</taxon>
        <taxon>Actinomycetota</taxon>
        <taxon>Actinomycetes</taxon>
        <taxon>Mycobacteriales</taxon>
        <taxon>Corynebacteriaceae</taxon>
        <taxon>Corynebacterium</taxon>
    </lineage>
</organism>
<reference evidence="1 2" key="1">
    <citation type="journal article" date="2024" name="Fungal Genet. Biol.">
        <title>The porcine skin microbiome exhibits broad fungal antagonism.</title>
        <authorList>
            <person name="De La Cruz K.F."/>
            <person name="Townsend E.C."/>
            <person name="Alex Cheong J.Z."/>
            <person name="Salamzade R."/>
            <person name="Liu A."/>
            <person name="Sandstrom S."/>
            <person name="Davila E."/>
            <person name="Huang L."/>
            <person name="Xu K.H."/>
            <person name="Wu S.Y."/>
            <person name="Meudt J.J."/>
            <person name="Shanmuganayagam D."/>
            <person name="Gibson A.L.F."/>
            <person name="Kalan L.R."/>
        </authorList>
    </citation>
    <scope>NUCLEOTIDE SEQUENCE [LARGE SCALE GENOMIC DNA]</scope>
    <source>
        <strain evidence="1 2">LK2569</strain>
    </source>
</reference>
<evidence type="ECO:0008006" key="3">
    <source>
        <dbReference type="Google" id="ProtNLM"/>
    </source>
</evidence>
<evidence type="ECO:0000313" key="1">
    <source>
        <dbReference type="EMBL" id="MEX3527589.1"/>
    </source>
</evidence>
<dbReference type="Proteomes" id="UP001558353">
    <property type="component" value="Unassembled WGS sequence"/>
</dbReference>
<name>A0ABV3USM9_9CORY</name>
<evidence type="ECO:0000313" key="2">
    <source>
        <dbReference type="Proteomes" id="UP001558353"/>
    </source>
</evidence>
<dbReference type="RefSeq" id="WP_368521830.1">
    <property type="nucleotide sequence ID" value="NZ_JAYWMA010000001.1"/>
</dbReference>
<gene>
    <name evidence="1" type="ORF">VVR64_00685</name>
</gene>
<comment type="caution">
    <text evidence="1">The sequence shown here is derived from an EMBL/GenBank/DDBJ whole genome shotgun (WGS) entry which is preliminary data.</text>
</comment>
<accession>A0ABV3USM9</accession>
<sequence>MGRRQHLTCRDIGHIVHKLYYADPTGNAAAIRADKARKPLRRPAEVTDELDATVHPSVRAALAVLNAVDSKGADK</sequence>
<dbReference type="EMBL" id="JAYWMA010000001">
    <property type="protein sequence ID" value="MEX3527589.1"/>
    <property type="molecule type" value="Genomic_DNA"/>
</dbReference>